<name>F7VQJ7_SORMK</name>
<dbReference type="OMA" id="PSMIEMA"/>
<dbReference type="VEuPathDB" id="FungiDB:SMAC_01345"/>
<feature type="compositionally biased region" description="Low complexity" evidence="1">
    <location>
        <begin position="210"/>
        <end position="241"/>
    </location>
</feature>
<organism evidence="2 3">
    <name type="scientific">Sordaria macrospora (strain ATCC MYA-333 / DSM 997 / K(L3346) / K-hell)</name>
    <dbReference type="NCBI Taxonomy" id="771870"/>
    <lineage>
        <taxon>Eukaryota</taxon>
        <taxon>Fungi</taxon>
        <taxon>Dikarya</taxon>
        <taxon>Ascomycota</taxon>
        <taxon>Pezizomycotina</taxon>
        <taxon>Sordariomycetes</taxon>
        <taxon>Sordariomycetidae</taxon>
        <taxon>Sordariales</taxon>
        <taxon>Sordariaceae</taxon>
        <taxon>Sordaria</taxon>
    </lineage>
</organism>
<comment type="caution">
    <text evidence="2">The sequence shown here is derived from an EMBL/GenBank/DDBJ whole genome shotgun (WGS) entry which is preliminary data.</text>
</comment>
<feature type="region of interest" description="Disordered" evidence="1">
    <location>
        <begin position="94"/>
        <end position="295"/>
    </location>
</feature>
<proteinExistence type="predicted"/>
<reference evidence="2 3" key="1">
    <citation type="journal article" date="2010" name="PLoS Genet.">
        <title>De novo assembly of a 40 Mb eukaryotic genome from short sequence reads: Sordaria macrospora, a model organism for fungal morphogenesis.</title>
        <authorList>
            <person name="Nowrousian M."/>
            <person name="Stajich J."/>
            <person name="Chu M."/>
            <person name="Engh I."/>
            <person name="Espagne E."/>
            <person name="Halliday K."/>
            <person name="Kamerewerd J."/>
            <person name="Kempken F."/>
            <person name="Knab B."/>
            <person name="Kuo H.C."/>
            <person name="Osiewacz H.D."/>
            <person name="Poeggeler S."/>
            <person name="Read N."/>
            <person name="Seiler S."/>
            <person name="Smith K."/>
            <person name="Zickler D."/>
            <person name="Kueck U."/>
            <person name="Freitag M."/>
        </authorList>
    </citation>
    <scope>NUCLEOTIDE SEQUENCE [LARGE SCALE GENOMIC DNA]</scope>
    <source>
        <strain evidence="3">ATCC MYA-333 / DSM 997 / K(L3346) / K-hell</strain>
        <tissue evidence="2">Mycelium</tissue>
    </source>
</reference>
<dbReference type="AlphaFoldDB" id="F7VQJ7"/>
<dbReference type="Proteomes" id="UP000001881">
    <property type="component" value="Unassembled WGS sequence"/>
</dbReference>
<feature type="compositionally biased region" description="Low complexity" evidence="1">
    <location>
        <begin position="252"/>
        <end position="269"/>
    </location>
</feature>
<dbReference type="eggNOG" id="ENOG502SVSE">
    <property type="taxonomic scope" value="Eukaryota"/>
</dbReference>
<dbReference type="OrthoDB" id="4203030at2759"/>
<feature type="compositionally biased region" description="Polar residues" evidence="1">
    <location>
        <begin position="167"/>
        <end position="205"/>
    </location>
</feature>
<keyword evidence="3" id="KW-1185">Reference proteome</keyword>
<sequence length="444" mass="47947">MVTTTTQAPSRRFPSMIEMASQAPSRHFPSMIDMAETASIRSVAPSYISEVPSYHSDRYSYADPYNLPDEPAPPYSPPAAGWDIAGRLGVLSSLVPATLPDPPEEPRRERNRPRPRAAAATETSTGSTSRGTSRTTGRTSGRTTSDTTSATTTTSTRNRNRLGSNSAANDSSSTIARLGNHSNTSTRNRSRLGTNTAANDSSSTIARLGNHSTNTRSNNRSANLNPRTSAAASSTSLPTTANAGPRPVTGGRTRAQTTTETTPSRSTSSPSPPPRVGLPPVPSGPAPRTDFPVLGDLRIPSLSSMSSNPNLRQYQNVAQRRAAANASTTNLDGLRRALDRIEEERNNNNPSNNAARPRPLEDPYLVGEEAAAKARRERLARENGDILVQENHRWDLFLNANGSQLNLHRPHERTRSTPTGLAPFSQNVETRTNKLPFRLGMRAR</sequence>
<gene>
    <name evidence="2" type="ORF">SMAC_01345</name>
</gene>
<evidence type="ECO:0000313" key="3">
    <source>
        <dbReference type="Proteomes" id="UP000001881"/>
    </source>
</evidence>
<feature type="compositionally biased region" description="Low complexity" evidence="1">
    <location>
        <begin position="116"/>
        <end position="166"/>
    </location>
</feature>
<evidence type="ECO:0000313" key="2">
    <source>
        <dbReference type="EMBL" id="CCC07779.1"/>
    </source>
</evidence>
<dbReference type="HOGENOM" id="CLU_690965_0_0_1"/>
<accession>F7VQJ7</accession>
<protein>
    <submittedName>
        <fullName evidence="2">WGS project CABT00000000 data, contig 2.4</fullName>
    </submittedName>
</protein>
<feature type="compositionally biased region" description="Pro residues" evidence="1">
    <location>
        <begin position="270"/>
        <end position="285"/>
    </location>
</feature>
<evidence type="ECO:0000256" key="1">
    <source>
        <dbReference type="SAM" id="MobiDB-lite"/>
    </source>
</evidence>
<dbReference type="InParanoid" id="F7VQJ7"/>
<dbReference type="EMBL" id="CABT02000004">
    <property type="protein sequence ID" value="CCC07779.1"/>
    <property type="molecule type" value="Genomic_DNA"/>
</dbReference>